<accession>A0AAW2WLP1</accession>
<reference evidence="1" key="1">
    <citation type="submission" date="2020-06" db="EMBL/GenBank/DDBJ databases">
        <authorList>
            <person name="Li T."/>
            <person name="Hu X."/>
            <person name="Zhang T."/>
            <person name="Song X."/>
            <person name="Zhang H."/>
            <person name="Dai N."/>
            <person name="Sheng W."/>
            <person name="Hou X."/>
            <person name="Wei L."/>
        </authorList>
    </citation>
    <scope>NUCLEOTIDE SEQUENCE</scope>
    <source>
        <strain evidence="1">G02</strain>
        <tissue evidence="1">Leaf</tissue>
    </source>
</reference>
<name>A0AAW2WLP1_SESRA</name>
<dbReference type="AlphaFoldDB" id="A0AAW2WLP1"/>
<evidence type="ECO:0000313" key="1">
    <source>
        <dbReference type="EMBL" id="KAL0441195.1"/>
    </source>
</evidence>
<gene>
    <name evidence="1" type="ORF">Sradi_0058400</name>
</gene>
<organism evidence="1">
    <name type="scientific">Sesamum radiatum</name>
    <name type="common">Black benniseed</name>
    <dbReference type="NCBI Taxonomy" id="300843"/>
    <lineage>
        <taxon>Eukaryota</taxon>
        <taxon>Viridiplantae</taxon>
        <taxon>Streptophyta</taxon>
        <taxon>Embryophyta</taxon>
        <taxon>Tracheophyta</taxon>
        <taxon>Spermatophyta</taxon>
        <taxon>Magnoliopsida</taxon>
        <taxon>eudicotyledons</taxon>
        <taxon>Gunneridae</taxon>
        <taxon>Pentapetalae</taxon>
        <taxon>asterids</taxon>
        <taxon>lamiids</taxon>
        <taxon>Lamiales</taxon>
        <taxon>Pedaliaceae</taxon>
        <taxon>Sesamum</taxon>
    </lineage>
</organism>
<reference evidence="1" key="2">
    <citation type="journal article" date="2024" name="Plant">
        <title>Genomic evolution and insights into agronomic trait innovations of Sesamum species.</title>
        <authorList>
            <person name="Miao H."/>
            <person name="Wang L."/>
            <person name="Qu L."/>
            <person name="Liu H."/>
            <person name="Sun Y."/>
            <person name="Le M."/>
            <person name="Wang Q."/>
            <person name="Wei S."/>
            <person name="Zheng Y."/>
            <person name="Lin W."/>
            <person name="Duan Y."/>
            <person name="Cao H."/>
            <person name="Xiong S."/>
            <person name="Wang X."/>
            <person name="Wei L."/>
            <person name="Li C."/>
            <person name="Ma Q."/>
            <person name="Ju M."/>
            <person name="Zhao R."/>
            <person name="Li G."/>
            <person name="Mu C."/>
            <person name="Tian Q."/>
            <person name="Mei H."/>
            <person name="Zhang T."/>
            <person name="Gao T."/>
            <person name="Zhang H."/>
        </authorList>
    </citation>
    <scope>NUCLEOTIDE SEQUENCE</scope>
    <source>
        <strain evidence="1">G02</strain>
    </source>
</reference>
<comment type="caution">
    <text evidence="1">The sequence shown here is derived from an EMBL/GenBank/DDBJ whole genome shotgun (WGS) entry which is preliminary data.</text>
</comment>
<protein>
    <submittedName>
        <fullName evidence="1">Uncharacterized protein</fullName>
    </submittedName>
</protein>
<proteinExistence type="predicted"/>
<sequence length="65" mass="7313">MVVIDEFPAPPDDISAPEVCTSDAYDTASETETTTLQVKWRQTTLKKMTIVLGMIRLRIMEISPK</sequence>
<dbReference type="EMBL" id="JACGWJ010000001">
    <property type="protein sequence ID" value="KAL0441195.1"/>
    <property type="molecule type" value="Genomic_DNA"/>
</dbReference>